<dbReference type="Pfam" id="PF04328">
    <property type="entry name" value="Sel_put"/>
    <property type="match status" value="1"/>
</dbReference>
<dbReference type="InterPro" id="IPR007423">
    <property type="entry name" value="Sel_put"/>
</dbReference>
<accession>A0A017SVX6</accession>
<name>A0A017SVX6_9BACT</name>
<dbReference type="eggNOG" id="COG2879">
    <property type="taxonomic scope" value="Bacteria"/>
</dbReference>
<protein>
    <recommendedName>
        <fullName evidence="3">Small protein yjiX</fullName>
    </recommendedName>
</protein>
<dbReference type="AlphaFoldDB" id="A0A017SVX6"/>
<dbReference type="PANTHER" id="PTHR38453:SF1">
    <property type="entry name" value="CYTOPLASMIC PROTEIN"/>
    <property type="match status" value="1"/>
</dbReference>
<evidence type="ECO:0000313" key="1">
    <source>
        <dbReference type="EMBL" id="EYF01123.1"/>
    </source>
</evidence>
<dbReference type="EMBL" id="ASRX01000088">
    <property type="protein sequence ID" value="EYF01123.1"/>
    <property type="molecule type" value="Genomic_DNA"/>
</dbReference>
<dbReference type="PANTHER" id="PTHR38453">
    <property type="entry name" value="CYTOPLASMIC PROTEIN-RELATED"/>
    <property type="match status" value="1"/>
</dbReference>
<evidence type="ECO:0000313" key="2">
    <source>
        <dbReference type="Proteomes" id="UP000019678"/>
    </source>
</evidence>
<evidence type="ECO:0008006" key="3">
    <source>
        <dbReference type="Google" id="ProtNLM"/>
    </source>
</evidence>
<dbReference type="STRING" id="1192034.CAP_8628"/>
<proteinExistence type="predicted"/>
<reference evidence="1 2" key="1">
    <citation type="submission" date="2013-05" db="EMBL/GenBank/DDBJ databases">
        <title>Genome assembly of Chondromyces apiculatus DSM 436.</title>
        <authorList>
            <person name="Sharma G."/>
            <person name="Khatri I."/>
            <person name="Kaur C."/>
            <person name="Mayilraj S."/>
            <person name="Subramanian S."/>
        </authorList>
    </citation>
    <scope>NUCLEOTIDE SEQUENCE [LARGE SCALE GENOMIC DNA]</scope>
    <source>
        <strain evidence="1 2">DSM 436</strain>
    </source>
</reference>
<dbReference type="Proteomes" id="UP000019678">
    <property type="component" value="Unassembled WGS sequence"/>
</dbReference>
<comment type="caution">
    <text evidence="1">The sequence shown here is derived from an EMBL/GenBank/DDBJ whole genome shotgun (WGS) entry which is preliminary data.</text>
</comment>
<gene>
    <name evidence="1" type="ORF">CAP_8628</name>
</gene>
<keyword evidence="2" id="KW-1185">Reference proteome</keyword>
<organism evidence="1 2">
    <name type="scientific">Chondromyces apiculatus DSM 436</name>
    <dbReference type="NCBI Taxonomy" id="1192034"/>
    <lineage>
        <taxon>Bacteria</taxon>
        <taxon>Pseudomonadati</taxon>
        <taxon>Myxococcota</taxon>
        <taxon>Polyangia</taxon>
        <taxon>Polyangiales</taxon>
        <taxon>Polyangiaceae</taxon>
        <taxon>Chondromyces</taxon>
    </lineage>
</organism>
<sequence>MRVRARAGAVARGLRDMARLMVGVPSYETYVEHMRKAHPGEAPMTYAEFFRERQEARYGGRGRGGFRCC</sequence>